<accession>A0A918A461</accession>
<evidence type="ECO:0000313" key="1">
    <source>
        <dbReference type="EMBL" id="GGP05473.1"/>
    </source>
</evidence>
<gene>
    <name evidence="1" type="ORF">GCM10012278_25150</name>
</gene>
<evidence type="ECO:0000313" key="2">
    <source>
        <dbReference type="Proteomes" id="UP000660745"/>
    </source>
</evidence>
<name>A0A918A461_9ACTN</name>
<reference evidence="1" key="1">
    <citation type="journal article" date="2014" name="Int. J. Syst. Evol. Microbiol.">
        <title>Complete genome sequence of Corynebacterium casei LMG S-19264T (=DSM 44701T), isolated from a smear-ripened cheese.</title>
        <authorList>
            <consortium name="US DOE Joint Genome Institute (JGI-PGF)"/>
            <person name="Walter F."/>
            <person name="Albersmeier A."/>
            <person name="Kalinowski J."/>
            <person name="Ruckert C."/>
        </authorList>
    </citation>
    <scope>NUCLEOTIDE SEQUENCE</scope>
    <source>
        <strain evidence="1">CGMCC 4.7430</strain>
    </source>
</reference>
<dbReference type="EMBL" id="BMNK01000003">
    <property type="protein sequence ID" value="GGP05473.1"/>
    <property type="molecule type" value="Genomic_DNA"/>
</dbReference>
<proteinExistence type="predicted"/>
<dbReference type="Proteomes" id="UP000660745">
    <property type="component" value="Unassembled WGS sequence"/>
</dbReference>
<dbReference type="AlphaFoldDB" id="A0A918A461"/>
<protein>
    <submittedName>
        <fullName evidence="1">Uncharacterized protein</fullName>
    </submittedName>
</protein>
<comment type="caution">
    <text evidence="1">The sequence shown here is derived from an EMBL/GenBank/DDBJ whole genome shotgun (WGS) entry which is preliminary data.</text>
</comment>
<sequence>MEIDRDELTNDLVIVYDQYFPKNLAHGGKATRSRAVTCGFRVMCSRTFICDEGLRDAGSLVTR</sequence>
<organism evidence="1 2">
    <name type="scientific">Nonomuraea glycinis</name>
    <dbReference type="NCBI Taxonomy" id="2047744"/>
    <lineage>
        <taxon>Bacteria</taxon>
        <taxon>Bacillati</taxon>
        <taxon>Actinomycetota</taxon>
        <taxon>Actinomycetes</taxon>
        <taxon>Streptosporangiales</taxon>
        <taxon>Streptosporangiaceae</taxon>
        <taxon>Nonomuraea</taxon>
    </lineage>
</organism>
<keyword evidence="2" id="KW-1185">Reference proteome</keyword>
<reference evidence="1" key="2">
    <citation type="submission" date="2020-09" db="EMBL/GenBank/DDBJ databases">
        <authorList>
            <person name="Sun Q."/>
            <person name="Zhou Y."/>
        </authorList>
    </citation>
    <scope>NUCLEOTIDE SEQUENCE</scope>
    <source>
        <strain evidence="1">CGMCC 4.7430</strain>
    </source>
</reference>